<comment type="caution">
    <text evidence="1">The sequence shown here is derived from an EMBL/GenBank/DDBJ whole genome shotgun (WGS) entry which is preliminary data.</text>
</comment>
<accession>A0A1X2IKP6</accession>
<organism evidence="1 2">
    <name type="scientific">Absidia repens</name>
    <dbReference type="NCBI Taxonomy" id="90262"/>
    <lineage>
        <taxon>Eukaryota</taxon>
        <taxon>Fungi</taxon>
        <taxon>Fungi incertae sedis</taxon>
        <taxon>Mucoromycota</taxon>
        <taxon>Mucoromycotina</taxon>
        <taxon>Mucoromycetes</taxon>
        <taxon>Mucorales</taxon>
        <taxon>Cunninghamellaceae</taxon>
        <taxon>Absidia</taxon>
    </lineage>
</organism>
<dbReference type="AlphaFoldDB" id="A0A1X2IKP6"/>
<dbReference type="Proteomes" id="UP000193560">
    <property type="component" value="Unassembled WGS sequence"/>
</dbReference>
<protein>
    <submittedName>
        <fullName evidence="1">Uncharacterized protein</fullName>
    </submittedName>
</protein>
<gene>
    <name evidence="1" type="ORF">BCR42DRAFT_391583</name>
</gene>
<reference evidence="1 2" key="1">
    <citation type="submission" date="2016-07" db="EMBL/GenBank/DDBJ databases">
        <title>Pervasive Adenine N6-methylation of Active Genes in Fungi.</title>
        <authorList>
            <consortium name="DOE Joint Genome Institute"/>
            <person name="Mondo S.J."/>
            <person name="Dannebaum R.O."/>
            <person name="Kuo R.C."/>
            <person name="Labutti K."/>
            <person name="Haridas S."/>
            <person name="Kuo A."/>
            <person name="Salamov A."/>
            <person name="Ahrendt S.R."/>
            <person name="Lipzen A."/>
            <person name="Sullivan W."/>
            <person name="Andreopoulos W.B."/>
            <person name="Clum A."/>
            <person name="Lindquist E."/>
            <person name="Daum C."/>
            <person name="Ramamoorthy G.K."/>
            <person name="Gryganskyi A."/>
            <person name="Culley D."/>
            <person name="Magnuson J.K."/>
            <person name="James T.Y."/>
            <person name="O'Malley M.A."/>
            <person name="Stajich J.E."/>
            <person name="Spatafora J.W."/>
            <person name="Visel A."/>
            <person name="Grigoriev I.V."/>
        </authorList>
    </citation>
    <scope>NUCLEOTIDE SEQUENCE [LARGE SCALE GENOMIC DNA]</scope>
    <source>
        <strain evidence="1 2">NRRL 1336</strain>
    </source>
</reference>
<sequence>MQWASAIGQHIRIVLLSYIVGKRTDNSIIMGRAYVVVRLGSTTVLAYIYMLDIFDLPRSHSNPYINSVNDIMIVLPLIDINKQQFYLLDGHTLKSPSTNNTLFPYLQYSTAHTKHINSFGKYLAMVGKVI</sequence>
<evidence type="ECO:0000313" key="1">
    <source>
        <dbReference type="EMBL" id="ORZ18089.1"/>
    </source>
</evidence>
<name>A0A1X2IKP6_9FUNG</name>
<proteinExistence type="predicted"/>
<evidence type="ECO:0000313" key="2">
    <source>
        <dbReference type="Proteomes" id="UP000193560"/>
    </source>
</evidence>
<dbReference type="EMBL" id="MCGE01000009">
    <property type="protein sequence ID" value="ORZ18089.1"/>
    <property type="molecule type" value="Genomic_DNA"/>
</dbReference>
<keyword evidence="2" id="KW-1185">Reference proteome</keyword>